<dbReference type="EMBL" id="EU155061">
    <property type="protein sequence ID" value="ABX24520.1"/>
    <property type="molecule type" value="Genomic_DNA"/>
</dbReference>
<dbReference type="InterPro" id="IPR002563">
    <property type="entry name" value="Flavin_Rdtase-like_dom"/>
</dbReference>
<dbReference type="InterPro" id="IPR054802">
    <property type="entry name" value="StyMonoxStyB"/>
</dbReference>
<evidence type="ECO:0000256" key="1">
    <source>
        <dbReference type="ARBA" id="ARBA00023002"/>
    </source>
</evidence>
<dbReference type="NCBIfam" id="NF045733">
    <property type="entry name" value="StyMonoxStyB"/>
    <property type="match status" value="1"/>
</dbReference>
<reference evidence="3" key="1">
    <citation type="journal article" date="2010" name="Appl. Microbiol. Biotechnol.">
        <title>In vitro evolution of styrene monooxygenase from Pseudomonas putida CA-3 for improved epoxide synthesis.</title>
        <authorList>
            <person name="Gursky L.J."/>
            <person name="Nikodinovic-Runic J."/>
            <person name="Feenstra K.A."/>
            <person name="O'Connor K.E."/>
        </authorList>
    </citation>
    <scope>NUCLEOTIDE SEQUENCE</scope>
    <source>
        <strain evidence="3">CA-3</strain>
    </source>
</reference>
<dbReference type="PANTHER" id="PTHR30466:SF1">
    <property type="entry name" value="FMN REDUCTASE (NADH) RUTF"/>
    <property type="match status" value="1"/>
</dbReference>
<gene>
    <name evidence="3" type="primary">styB</name>
</gene>
<dbReference type="RefSeq" id="WP_100774199.1">
    <property type="nucleotide sequence ID" value="NZ_JBMOUJ010000001.1"/>
</dbReference>
<dbReference type="Gene3D" id="2.30.110.10">
    <property type="entry name" value="Electron Transport, Fmn-binding Protein, Chain A"/>
    <property type="match status" value="1"/>
</dbReference>
<dbReference type="GO" id="GO:0042602">
    <property type="term" value="F:riboflavin reductase (NADPH) activity"/>
    <property type="evidence" value="ECO:0007669"/>
    <property type="project" value="TreeGrafter"/>
</dbReference>
<evidence type="ECO:0000259" key="2">
    <source>
        <dbReference type="SMART" id="SM00903"/>
    </source>
</evidence>
<accession>B1NY95</accession>
<protein>
    <submittedName>
        <fullName evidence="3">Flavin mononucleotide oxidoreductase-like subunit</fullName>
    </submittedName>
</protein>
<dbReference type="PANTHER" id="PTHR30466">
    <property type="entry name" value="FLAVIN REDUCTASE"/>
    <property type="match status" value="1"/>
</dbReference>
<proteinExistence type="predicted"/>
<feature type="domain" description="Flavin reductase like" evidence="2">
    <location>
        <begin position="20"/>
        <end position="164"/>
    </location>
</feature>
<evidence type="ECO:0000313" key="3">
    <source>
        <dbReference type="EMBL" id="ABX24520.1"/>
    </source>
</evidence>
<dbReference type="AlphaFoldDB" id="B1NY95"/>
<name>B1NY95_PSEPU</name>
<dbReference type="Pfam" id="PF01613">
    <property type="entry name" value="Flavin_Reduct"/>
    <property type="match status" value="1"/>
</dbReference>
<dbReference type="GO" id="GO:0010181">
    <property type="term" value="F:FMN binding"/>
    <property type="evidence" value="ECO:0007669"/>
    <property type="project" value="InterPro"/>
</dbReference>
<organism evidence="3">
    <name type="scientific">Pseudomonas putida</name>
    <name type="common">Arthrobacter siderocapsulatus</name>
    <dbReference type="NCBI Taxonomy" id="303"/>
    <lineage>
        <taxon>Bacteria</taxon>
        <taxon>Pseudomonadati</taxon>
        <taxon>Pseudomonadota</taxon>
        <taxon>Gammaproteobacteria</taxon>
        <taxon>Pseudomonadales</taxon>
        <taxon>Pseudomonadaceae</taxon>
        <taxon>Pseudomonas</taxon>
    </lineage>
</organism>
<dbReference type="SMART" id="SM00903">
    <property type="entry name" value="Flavin_Reduct"/>
    <property type="match status" value="1"/>
</dbReference>
<dbReference type="SUPFAM" id="SSF50475">
    <property type="entry name" value="FMN-binding split barrel"/>
    <property type="match status" value="1"/>
</dbReference>
<sequence>MTLKKDVVVDIDSTSFRQAVALFATGIAVLSAETDEGEVHGMTVNSFTSISLDPPTVMVSLKSGRMHELLTQGGRFGVSLLGESQKMLSAFFSKRVIDGTPPPAFTVQAGLPTLRDAMAWFECEVESTVEVHDHTLFIARVSACGVPEANAPQPLLFFASRYHGNPLPLN</sequence>
<dbReference type="InterPro" id="IPR012349">
    <property type="entry name" value="Split_barrel_FMN-bd"/>
</dbReference>
<keyword evidence="1" id="KW-0560">Oxidoreductase</keyword>
<dbReference type="InterPro" id="IPR050268">
    <property type="entry name" value="NADH-dep_flavin_reductase"/>
</dbReference>